<sequence length="338" mass="38066">MKEAYLYEKLSEKKVQCQNCAHYCVIVPGKRGICGVRENIDGKLYALNYGKAIAVNIDPIEKKPFFHFLPGSYSLSIATVGCNFICRNCQNFDISQAPKPNKPVLGEDLPPKEIVNLTLKNKLPSISYTYTSPTVFSEYALDIMKLAKKAGLKNNWVTNGFLSKEVLELIAPYLDAANVDLKGFSEEFYQRNCGGRLQPILDTLIEMKKKKIWVEITTLAIPTLSDSEQMFKDIAKFIKEALGIETPWHISQFSGAISWKLQHLPETPVETLEMAYRIGKETGLKYVYTGNVPGMPSEDTFCPKCNALVIDRTGYRISRRDKQGKCPKCGENLNLILK</sequence>
<feature type="binding site" evidence="6">
    <location>
        <position position="86"/>
    </location>
    <ligand>
        <name>[4Fe-4S] cluster</name>
        <dbReference type="ChEBI" id="CHEBI:49883"/>
        <note>4Fe-4S-S-AdoMet</note>
    </ligand>
</feature>
<dbReference type="Pfam" id="PF04055">
    <property type="entry name" value="Radical_SAM"/>
    <property type="match status" value="1"/>
</dbReference>
<dbReference type="PANTHER" id="PTHR30352">
    <property type="entry name" value="PYRUVATE FORMATE-LYASE-ACTIVATING ENZYME"/>
    <property type="match status" value="1"/>
</dbReference>
<dbReference type="NCBIfam" id="TIGR04337">
    <property type="entry name" value="AmmeMemoSam_rS"/>
    <property type="match status" value="1"/>
</dbReference>
<organism evidence="8 9">
    <name type="scientific">Candidatus Nealsonbacteria bacterium CG02_land_8_20_14_3_00_37_10</name>
    <dbReference type="NCBI Taxonomy" id="1974699"/>
    <lineage>
        <taxon>Bacteria</taxon>
        <taxon>Candidatus Nealsoniibacteriota</taxon>
    </lineage>
</organism>
<keyword evidence="3 6" id="KW-0479">Metal-binding</keyword>
<dbReference type="InterPro" id="IPR016431">
    <property type="entry name" value="Pyrv-formate_lyase-activ_prd"/>
</dbReference>
<dbReference type="InterPro" id="IPR058240">
    <property type="entry name" value="rSAM_sf"/>
</dbReference>
<feature type="domain" description="Radical SAM core" evidence="7">
    <location>
        <begin position="67"/>
        <end position="291"/>
    </location>
</feature>
<dbReference type="GO" id="GO:0046872">
    <property type="term" value="F:metal ion binding"/>
    <property type="evidence" value="ECO:0007669"/>
    <property type="project" value="UniProtKB-KW"/>
</dbReference>
<dbReference type="EMBL" id="PETZ01000032">
    <property type="protein sequence ID" value="PIV45082.1"/>
    <property type="molecule type" value="Genomic_DNA"/>
</dbReference>
<dbReference type="GO" id="GO:0051539">
    <property type="term" value="F:4 iron, 4 sulfur cluster binding"/>
    <property type="evidence" value="ECO:0007669"/>
    <property type="project" value="UniProtKB-KW"/>
</dbReference>
<dbReference type="SUPFAM" id="SSF102114">
    <property type="entry name" value="Radical SAM enzymes"/>
    <property type="match status" value="1"/>
</dbReference>
<reference evidence="9" key="1">
    <citation type="submission" date="2017-09" db="EMBL/GenBank/DDBJ databases">
        <title>Depth-based differentiation of microbial function through sediment-hosted aquifers and enrichment of novel symbionts in the deep terrestrial subsurface.</title>
        <authorList>
            <person name="Probst A.J."/>
            <person name="Ladd B."/>
            <person name="Jarett J.K."/>
            <person name="Geller-Mcgrath D.E."/>
            <person name="Sieber C.M.K."/>
            <person name="Emerson J.B."/>
            <person name="Anantharaman K."/>
            <person name="Thomas B.C."/>
            <person name="Malmstrom R."/>
            <person name="Stieglmeier M."/>
            <person name="Klingl A."/>
            <person name="Woyke T."/>
            <person name="Ryan C.M."/>
            <person name="Banfield J.F."/>
        </authorList>
    </citation>
    <scope>NUCLEOTIDE SEQUENCE [LARGE SCALE GENOMIC DNA]</scope>
</reference>
<dbReference type="SFLD" id="SFLDG01101">
    <property type="entry name" value="Uncharacterised_Radical_SAM_Su"/>
    <property type="match status" value="1"/>
</dbReference>
<dbReference type="CDD" id="cd01335">
    <property type="entry name" value="Radical_SAM"/>
    <property type="match status" value="1"/>
</dbReference>
<dbReference type="Gene3D" id="3.20.20.70">
    <property type="entry name" value="Aldolase class I"/>
    <property type="match status" value="1"/>
</dbReference>
<evidence type="ECO:0000256" key="4">
    <source>
        <dbReference type="ARBA" id="ARBA00023004"/>
    </source>
</evidence>
<dbReference type="Proteomes" id="UP000230864">
    <property type="component" value="Unassembled WGS sequence"/>
</dbReference>
<accession>A0A2M7D9C1</accession>
<proteinExistence type="predicted"/>
<feature type="binding site" evidence="6">
    <location>
        <position position="82"/>
    </location>
    <ligand>
        <name>[4Fe-4S] cluster</name>
        <dbReference type="ChEBI" id="CHEBI:49883"/>
        <note>4Fe-4S-S-AdoMet</note>
    </ligand>
</feature>
<feature type="binding site" evidence="6">
    <location>
        <position position="89"/>
    </location>
    <ligand>
        <name>[4Fe-4S] cluster</name>
        <dbReference type="ChEBI" id="CHEBI:49883"/>
        <note>4Fe-4S-S-AdoMet</note>
    </ligand>
</feature>
<evidence type="ECO:0000259" key="7">
    <source>
        <dbReference type="PROSITE" id="PS51918"/>
    </source>
</evidence>
<keyword evidence="5 6" id="KW-0411">Iron-sulfur</keyword>
<name>A0A2M7D9C1_9BACT</name>
<evidence type="ECO:0000256" key="5">
    <source>
        <dbReference type="ARBA" id="ARBA00023014"/>
    </source>
</evidence>
<dbReference type="InterPro" id="IPR007197">
    <property type="entry name" value="rSAM"/>
</dbReference>
<dbReference type="GO" id="GO:0003824">
    <property type="term" value="F:catalytic activity"/>
    <property type="evidence" value="ECO:0007669"/>
    <property type="project" value="InterPro"/>
</dbReference>
<dbReference type="AlphaFoldDB" id="A0A2M7D9C1"/>
<dbReference type="PIRSF" id="PIRSF004869">
    <property type="entry name" value="PflX_prd"/>
    <property type="match status" value="1"/>
</dbReference>
<keyword evidence="1" id="KW-0004">4Fe-4S</keyword>
<keyword evidence="2 6" id="KW-0949">S-adenosyl-L-methionine</keyword>
<comment type="cofactor">
    <cofactor evidence="6">
        <name>[4Fe-4S] cluster</name>
        <dbReference type="ChEBI" id="CHEBI:49883"/>
    </cofactor>
    <text evidence="6">Binds 1 [4Fe-4S] cluster. The cluster is coordinated with 3 cysteines and an exchangeable S-adenosyl-L-methionine.</text>
</comment>
<evidence type="ECO:0000313" key="9">
    <source>
        <dbReference type="Proteomes" id="UP000230864"/>
    </source>
</evidence>
<evidence type="ECO:0000313" key="8">
    <source>
        <dbReference type="EMBL" id="PIV45082.1"/>
    </source>
</evidence>
<dbReference type="PROSITE" id="PS51918">
    <property type="entry name" value="RADICAL_SAM"/>
    <property type="match status" value="1"/>
</dbReference>
<dbReference type="InterPro" id="IPR034457">
    <property type="entry name" value="Organic_radical-activating"/>
</dbReference>
<gene>
    <name evidence="8" type="primary">amrS</name>
    <name evidence="8" type="ORF">COS25_01705</name>
</gene>
<keyword evidence="4 6" id="KW-0408">Iron</keyword>
<evidence type="ECO:0000256" key="3">
    <source>
        <dbReference type="ARBA" id="ARBA00022723"/>
    </source>
</evidence>
<evidence type="ECO:0000256" key="6">
    <source>
        <dbReference type="PIRSR" id="PIRSR004869-50"/>
    </source>
</evidence>
<dbReference type="PANTHER" id="PTHR30352:SF5">
    <property type="entry name" value="PYRUVATE FORMATE-LYASE 1-ACTIVATING ENZYME"/>
    <property type="match status" value="1"/>
</dbReference>
<evidence type="ECO:0000256" key="2">
    <source>
        <dbReference type="ARBA" id="ARBA00022691"/>
    </source>
</evidence>
<evidence type="ECO:0000256" key="1">
    <source>
        <dbReference type="ARBA" id="ARBA00022485"/>
    </source>
</evidence>
<protein>
    <submittedName>
        <fullName evidence="8">AmmeMemoRadiSam system radical SAM enzyme</fullName>
    </submittedName>
</protein>
<comment type="caution">
    <text evidence="8">The sequence shown here is derived from an EMBL/GenBank/DDBJ whole genome shotgun (WGS) entry which is preliminary data.</text>
</comment>
<dbReference type="InterPro" id="IPR027596">
    <property type="entry name" value="AmmeMemoSam_rS"/>
</dbReference>
<dbReference type="SFLD" id="SFLDS00029">
    <property type="entry name" value="Radical_SAM"/>
    <property type="match status" value="1"/>
</dbReference>
<dbReference type="InterPro" id="IPR013785">
    <property type="entry name" value="Aldolase_TIM"/>
</dbReference>